<reference evidence="2" key="1">
    <citation type="journal article" date="2015" name="Nat. Genet.">
        <title>The genome and transcriptome of the zoonotic hookworm Ancylostoma ceylanicum identify infection-specific gene families.</title>
        <authorList>
            <person name="Schwarz E.M."/>
            <person name="Hu Y."/>
            <person name="Antoshechkin I."/>
            <person name="Miller M.M."/>
            <person name="Sternberg P.W."/>
            <person name="Aroian R.V."/>
        </authorList>
    </citation>
    <scope>NUCLEOTIDE SEQUENCE</scope>
    <source>
        <strain evidence="2">HY135</strain>
    </source>
</reference>
<name>A0A016WHH2_9BILA</name>
<protein>
    <submittedName>
        <fullName evidence="1">Uncharacterized protein</fullName>
    </submittedName>
</protein>
<proteinExistence type="predicted"/>
<evidence type="ECO:0000313" key="1">
    <source>
        <dbReference type="EMBL" id="EYC38468.1"/>
    </source>
</evidence>
<dbReference type="AlphaFoldDB" id="A0A016WHH2"/>
<evidence type="ECO:0000313" key="2">
    <source>
        <dbReference type="Proteomes" id="UP000024635"/>
    </source>
</evidence>
<gene>
    <name evidence="1" type="primary">Acey_s0715.g1779</name>
    <name evidence="1" type="ORF">Y032_0715g1779</name>
</gene>
<sequence length="79" mass="9071">MRKVMRTCGKTYEVFLRIFKQCLICYAAKGYNFFSECLSQTSVLLPCKHAPQRVLYLKSLFELIRTVGAVGSNLIVLNF</sequence>
<accession>A0A016WHH2</accession>
<dbReference type="Proteomes" id="UP000024635">
    <property type="component" value="Unassembled WGS sequence"/>
</dbReference>
<keyword evidence="2" id="KW-1185">Reference proteome</keyword>
<organism evidence="1 2">
    <name type="scientific">Ancylostoma ceylanicum</name>
    <dbReference type="NCBI Taxonomy" id="53326"/>
    <lineage>
        <taxon>Eukaryota</taxon>
        <taxon>Metazoa</taxon>
        <taxon>Ecdysozoa</taxon>
        <taxon>Nematoda</taxon>
        <taxon>Chromadorea</taxon>
        <taxon>Rhabditida</taxon>
        <taxon>Rhabditina</taxon>
        <taxon>Rhabditomorpha</taxon>
        <taxon>Strongyloidea</taxon>
        <taxon>Ancylostomatidae</taxon>
        <taxon>Ancylostomatinae</taxon>
        <taxon>Ancylostoma</taxon>
    </lineage>
</organism>
<comment type="caution">
    <text evidence="1">The sequence shown here is derived from an EMBL/GenBank/DDBJ whole genome shotgun (WGS) entry which is preliminary data.</text>
</comment>
<dbReference type="EMBL" id="JARK01000315">
    <property type="protein sequence ID" value="EYC38468.1"/>
    <property type="molecule type" value="Genomic_DNA"/>
</dbReference>